<keyword evidence="6" id="KW-1185">Reference proteome</keyword>
<organism evidence="5 6">
    <name type="scientific">Ficus carica</name>
    <name type="common">Common fig</name>
    <dbReference type="NCBI Taxonomy" id="3494"/>
    <lineage>
        <taxon>Eukaryota</taxon>
        <taxon>Viridiplantae</taxon>
        <taxon>Streptophyta</taxon>
        <taxon>Embryophyta</taxon>
        <taxon>Tracheophyta</taxon>
        <taxon>Spermatophyta</taxon>
        <taxon>Magnoliopsida</taxon>
        <taxon>eudicotyledons</taxon>
        <taxon>Gunneridae</taxon>
        <taxon>Pentapetalae</taxon>
        <taxon>rosids</taxon>
        <taxon>fabids</taxon>
        <taxon>Rosales</taxon>
        <taxon>Moraceae</taxon>
        <taxon>Ficeae</taxon>
        <taxon>Ficus</taxon>
    </lineage>
</organism>
<dbReference type="GO" id="GO:0005739">
    <property type="term" value="C:mitochondrion"/>
    <property type="evidence" value="ECO:0007669"/>
    <property type="project" value="TreeGrafter"/>
</dbReference>
<comment type="similarity">
    <text evidence="1">Belongs to the PPR family. P subfamily.</text>
</comment>
<dbReference type="SUPFAM" id="SSF48452">
    <property type="entry name" value="TPR-like"/>
    <property type="match status" value="1"/>
</dbReference>
<accession>A0AA88ASJ4</accession>
<dbReference type="InterPro" id="IPR011990">
    <property type="entry name" value="TPR-like_helical_dom_sf"/>
</dbReference>
<dbReference type="PROSITE" id="PS51375">
    <property type="entry name" value="PPR"/>
    <property type="match status" value="1"/>
</dbReference>
<keyword evidence="2" id="KW-0677">Repeat</keyword>
<gene>
    <name evidence="5" type="ORF">TIFTF001_021443</name>
</gene>
<comment type="caution">
    <text evidence="5">The sequence shown here is derived from an EMBL/GenBank/DDBJ whole genome shotgun (WGS) entry which is preliminary data.</text>
</comment>
<dbReference type="NCBIfam" id="TIGR00756">
    <property type="entry name" value="PPR"/>
    <property type="match status" value="1"/>
</dbReference>
<keyword evidence="4" id="KW-1133">Transmembrane helix</keyword>
<feature type="transmembrane region" description="Helical" evidence="4">
    <location>
        <begin position="103"/>
        <end position="123"/>
    </location>
</feature>
<keyword evidence="4" id="KW-0812">Transmembrane</keyword>
<protein>
    <recommendedName>
        <fullName evidence="7">Pentatricopeptide repeat-containing protein</fullName>
    </recommendedName>
</protein>
<evidence type="ECO:0000313" key="6">
    <source>
        <dbReference type="Proteomes" id="UP001187192"/>
    </source>
</evidence>
<dbReference type="InterPro" id="IPR002885">
    <property type="entry name" value="PPR_rpt"/>
</dbReference>
<dbReference type="EMBL" id="BTGU01000041">
    <property type="protein sequence ID" value="GMN52288.1"/>
    <property type="molecule type" value="Genomic_DNA"/>
</dbReference>
<reference evidence="5" key="1">
    <citation type="submission" date="2023-07" db="EMBL/GenBank/DDBJ databases">
        <title>draft genome sequence of fig (Ficus carica).</title>
        <authorList>
            <person name="Takahashi T."/>
            <person name="Nishimura K."/>
        </authorList>
    </citation>
    <scope>NUCLEOTIDE SEQUENCE</scope>
</reference>
<dbReference type="Gene3D" id="1.25.40.10">
    <property type="entry name" value="Tetratricopeptide repeat domain"/>
    <property type="match status" value="2"/>
</dbReference>
<evidence type="ECO:0000256" key="3">
    <source>
        <dbReference type="PROSITE-ProRule" id="PRU00708"/>
    </source>
</evidence>
<dbReference type="Proteomes" id="UP001187192">
    <property type="component" value="Unassembled WGS sequence"/>
</dbReference>
<evidence type="ECO:0000313" key="5">
    <source>
        <dbReference type="EMBL" id="GMN52288.1"/>
    </source>
</evidence>
<dbReference type="PANTHER" id="PTHR45717:SF8">
    <property type="entry name" value="OS01G0301000 PROTEIN"/>
    <property type="match status" value="1"/>
</dbReference>
<name>A0AA88ASJ4_FICCA</name>
<dbReference type="GO" id="GO:0003729">
    <property type="term" value="F:mRNA binding"/>
    <property type="evidence" value="ECO:0007669"/>
    <property type="project" value="UniProtKB-ARBA"/>
</dbReference>
<dbReference type="PANTHER" id="PTHR45717">
    <property type="entry name" value="OS12G0527900 PROTEIN"/>
    <property type="match status" value="1"/>
</dbReference>
<sequence length="532" mass="60612">MNKSIRCQNEQYWARGLHRKAALSDGCAVAAGKWGKPLQKAVGFGCDGRQRLEDTKRVRYGGQCRLEIRALAIRKGASQVQEVPLCPPEFPCIYKEKSGFHTLSAAVTIVVVVHVVITSMQIMEWMEMRKINYSHSDYAIRLDLISKTKGIAAAENYMSDLSSSAKNNFTYGALLNCYCTETKEEKALELFQKMEELGFVSNALPFANLMTMYMKMGKPEKVPSTVQGLMKRNLYPSTYVYNVLMQSYGSLNDIAGVERVLAEIEMVEEGKRDWTTYSNLATIYVKAGLFDKAMGALRKLECTMKPGSRQAYHFLISLYAGIGQPTDVYRAWKSLNSVYPTFNNLSYLVMLQALSKLDDVENLIKCFKEWESSFSSHDIRLTNVVIGAYLHHGMYKEAELLFEDTSKRFKGPFSKTRERFMFYFLENHQADLALSYLDSNVSEDKDSEWRPPPSLVSTFLIHFEEEKDVHSAERVLNILKPYHSLNSDHYQLLLKTYVAAGNFAPDMRRRLEEDGVVISCEVEELLQRVCPG</sequence>
<dbReference type="AlphaFoldDB" id="A0AA88ASJ4"/>
<evidence type="ECO:0000256" key="2">
    <source>
        <dbReference type="ARBA" id="ARBA00022737"/>
    </source>
</evidence>
<evidence type="ECO:0000256" key="4">
    <source>
        <dbReference type="SAM" id="Phobius"/>
    </source>
</evidence>
<keyword evidence="4" id="KW-0472">Membrane</keyword>
<feature type="repeat" description="PPR" evidence="3">
    <location>
        <begin position="167"/>
        <end position="201"/>
    </location>
</feature>
<evidence type="ECO:0000256" key="1">
    <source>
        <dbReference type="ARBA" id="ARBA00007626"/>
    </source>
</evidence>
<evidence type="ECO:0008006" key="7">
    <source>
        <dbReference type="Google" id="ProtNLM"/>
    </source>
</evidence>
<proteinExistence type="inferred from homology"/>
<dbReference type="Pfam" id="PF01535">
    <property type="entry name" value="PPR"/>
    <property type="match status" value="3"/>
</dbReference>